<name>A0AAD3S7V5_NEPGR</name>
<reference evidence="1" key="1">
    <citation type="submission" date="2023-05" db="EMBL/GenBank/DDBJ databases">
        <title>Nepenthes gracilis genome sequencing.</title>
        <authorList>
            <person name="Fukushima K."/>
        </authorList>
    </citation>
    <scope>NUCLEOTIDE SEQUENCE</scope>
    <source>
        <strain evidence="1">SING2019-196</strain>
    </source>
</reference>
<protein>
    <submittedName>
        <fullName evidence="1">Uncharacterized protein</fullName>
    </submittedName>
</protein>
<dbReference type="EMBL" id="BSYO01000006">
    <property type="protein sequence ID" value="GMH06138.1"/>
    <property type="molecule type" value="Genomic_DNA"/>
</dbReference>
<evidence type="ECO:0000313" key="1">
    <source>
        <dbReference type="EMBL" id="GMH06138.1"/>
    </source>
</evidence>
<keyword evidence="2" id="KW-1185">Reference proteome</keyword>
<dbReference type="AlphaFoldDB" id="A0AAD3S7V5"/>
<sequence>MLCICRFAPLVCYGSAAKIGLLKQECSGLRWLVPYCCLTAVDEYLRVIPKWLGDADVTMICSANGVDLDLTPCSITWLSSKYSLDDSIHIEPASVSPRGSLDGGQQGGAQEALQEGLNPPASDDLVSLNSYPMSQYSMSKEAVSVEADPIFHALKLLLETKDSQQLFAVFSPKHNDLVLSFLNSCWCASRAAWFLLLPTAAVLMVNFGMWLLGVECCECPLYWVVLSGQGAISTYPRGRGLMDESESSTLLDASACAVRFPGRMMWEQCPYFGMCKNCPRIMFEISSAVFALSWGRSCWIGCRLTAEDYAVDILLWMLTCP</sequence>
<proteinExistence type="predicted"/>
<comment type="caution">
    <text evidence="1">The sequence shown here is derived from an EMBL/GenBank/DDBJ whole genome shotgun (WGS) entry which is preliminary data.</text>
</comment>
<accession>A0AAD3S7V5</accession>
<gene>
    <name evidence="1" type="ORF">Nepgr_007978</name>
</gene>
<organism evidence="1 2">
    <name type="scientific">Nepenthes gracilis</name>
    <name type="common">Slender pitcher plant</name>
    <dbReference type="NCBI Taxonomy" id="150966"/>
    <lineage>
        <taxon>Eukaryota</taxon>
        <taxon>Viridiplantae</taxon>
        <taxon>Streptophyta</taxon>
        <taxon>Embryophyta</taxon>
        <taxon>Tracheophyta</taxon>
        <taxon>Spermatophyta</taxon>
        <taxon>Magnoliopsida</taxon>
        <taxon>eudicotyledons</taxon>
        <taxon>Gunneridae</taxon>
        <taxon>Pentapetalae</taxon>
        <taxon>Caryophyllales</taxon>
        <taxon>Nepenthaceae</taxon>
        <taxon>Nepenthes</taxon>
    </lineage>
</organism>
<evidence type="ECO:0000313" key="2">
    <source>
        <dbReference type="Proteomes" id="UP001279734"/>
    </source>
</evidence>
<dbReference type="Proteomes" id="UP001279734">
    <property type="component" value="Unassembled WGS sequence"/>
</dbReference>